<organism evidence="1 2">
    <name type="scientific">Desulfofustis limnaeus</name>
    <dbReference type="NCBI Taxonomy" id="2740163"/>
    <lineage>
        <taxon>Bacteria</taxon>
        <taxon>Pseudomonadati</taxon>
        <taxon>Thermodesulfobacteriota</taxon>
        <taxon>Desulfobulbia</taxon>
        <taxon>Desulfobulbales</taxon>
        <taxon>Desulfocapsaceae</taxon>
        <taxon>Desulfofustis</taxon>
    </lineage>
</organism>
<sequence length="217" mass="23359">MEPNQDISTICVATFSRIAASISHEIKNTLSIINENAGLLDDLAAMSGDDGCVPGDRVKAATTSIIRQVARSNLIMKNLNRFAHSGDVPIARIDVEETLTLAVALSARQAAMRQVAISHVSPTALDLQTNPQVLLSLLFNLLCHIVQQIPGGSDLLVEGGKEADRITFKIRLNQPSTAPIATPESQELLLLDHLQATLIEDPAAFGFSLPKALRQEH</sequence>
<protein>
    <recommendedName>
        <fullName evidence="3">HAMP domain-containing histidine kinase</fullName>
    </recommendedName>
</protein>
<evidence type="ECO:0000313" key="1">
    <source>
        <dbReference type="EMBL" id="BDD86964.1"/>
    </source>
</evidence>
<name>A0ABN6M4M6_9BACT</name>
<gene>
    <name evidence="1" type="ORF">DPPLL_13290</name>
</gene>
<proteinExistence type="predicted"/>
<evidence type="ECO:0008006" key="3">
    <source>
        <dbReference type="Google" id="ProtNLM"/>
    </source>
</evidence>
<reference evidence="1 2" key="1">
    <citation type="submission" date="2022-01" db="EMBL/GenBank/DDBJ databases">
        <title>Desulfofustis limnae sp. nov., a novel mesophilic sulfate-reducing bacterium isolated from marsh soil.</title>
        <authorList>
            <person name="Watanabe M."/>
            <person name="Takahashi A."/>
            <person name="Kojima H."/>
            <person name="Fukui M."/>
        </authorList>
    </citation>
    <scope>NUCLEOTIDE SEQUENCE [LARGE SCALE GENOMIC DNA]</scope>
    <source>
        <strain evidence="1 2">PPLL</strain>
    </source>
</reference>
<dbReference type="EMBL" id="AP025516">
    <property type="protein sequence ID" value="BDD86964.1"/>
    <property type="molecule type" value="Genomic_DNA"/>
</dbReference>
<evidence type="ECO:0000313" key="2">
    <source>
        <dbReference type="Proteomes" id="UP000830055"/>
    </source>
</evidence>
<dbReference type="Gene3D" id="1.10.287.130">
    <property type="match status" value="1"/>
</dbReference>
<keyword evidence="2" id="KW-1185">Reference proteome</keyword>
<accession>A0ABN6M4M6</accession>
<dbReference type="RefSeq" id="WP_284154026.1">
    <property type="nucleotide sequence ID" value="NZ_AP025516.1"/>
</dbReference>
<dbReference type="Proteomes" id="UP000830055">
    <property type="component" value="Chromosome"/>
</dbReference>